<proteinExistence type="predicted"/>
<evidence type="ECO:0000313" key="3">
    <source>
        <dbReference type="EMBL" id="KAF3852917.1"/>
    </source>
</evidence>
<feature type="region of interest" description="Disordered" evidence="1">
    <location>
        <begin position="437"/>
        <end position="553"/>
    </location>
</feature>
<feature type="compositionally biased region" description="Basic residues" evidence="1">
    <location>
        <begin position="339"/>
        <end position="356"/>
    </location>
</feature>
<dbReference type="GO" id="GO:0000122">
    <property type="term" value="P:negative regulation of transcription by RNA polymerase II"/>
    <property type="evidence" value="ECO:0007669"/>
    <property type="project" value="TreeGrafter"/>
</dbReference>
<protein>
    <recommendedName>
        <fullName evidence="5">Chromo domain-containing protein</fullName>
    </recommendedName>
</protein>
<name>A0A7J5YWP0_DISMA</name>
<dbReference type="GO" id="GO:0000785">
    <property type="term" value="C:chromatin"/>
    <property type="evidence" value="ECO:0007669"/>
    <property type="project" value="TreeGrafter"/>
</dbReference>
<evidence type="ECO:0000256" key="1">
    <source>
        <dbReference type="SAM" id="MobiDB-lite"/>
    </source>
</evidence>
<dbReference type="AlphaFoldDB" id="A0A7J5YWP0"/>
<dbReference type="GO" id="GO:0035102">
    <property type="term" value="C:PRC1 complex"/>
    <property type="evidence" value="ECO:0007669"/>
    <property type="project" value="TreeGrafter"/>
</dbReference>
<feature type="compositionally biased region" description="Low complexity" evidence="1">
    <location>
        <begin position="309"/>
        <end position="335"/>
    </location>
</feature>
<evidence type="ECO:0000256" key="2">
    <source>
        <dbReference type="SAM" id="SignalP"/>
    </source>
</evidence>
<dbReference type="EMBL" id="JAAKFY010000009">
    <property type="protein sequence ID" value="KAF3852917.1"/>
    <property type="molecule type" value="Genomic_DNA"/>
</dbReference>
<dbReference type="Proteomes" id="UP000518266">
    <property type="component" value="Unassembled WGS sequence"/>
</dbReference>
<organism evidence="3 4">
    <name type="scientific">Dissostichus mawsoni</name>
    <name type="common">Antarctic cod</name>
    <dbReference type="NCBI Taxonomy" id="36200"/>
    <lineage>
        <taxon>Eukaryota</taxon>
        <taxon>Metazoa</taxon>
        <taxon>Chordata</taxon>
        <taxon>Craniata</taxon>
        <taxon>Vertebrata</taxon>
        <taxon>Euteleostomi</taxon>
        <taxon>Actinopterygii</taxon>
        <taxon>Neopterygii</taxon>
        <taxon>Teleostei</taxon>
        <taxon>Neoteleostei</taxon>
        <taxon>Acanthomorphata</taxon>
        <taxon>Eupercaria</taxon>
        <taxon>Perciformes</taxon>
        <taxon>Notothenioidei</taxon>
        <taxon>Nototheniidae</taxon>
        <taxon>Dissostichus</taxon>
    </lineage>
</organism>
<feature type="compositionally biased region" description="Low complexity" evidence="1">
    <location>
        <begin position="448"/>
        <end position="463"/>
    </location>
</feature>
<dbReference type="InterPro" id="IPR052458">
    <property type="entry name" value="PcG_PRC1-like_component"/>
</dbReference>
<feature type="region of interest" description="Disordered" evidence="1">
    <location>
        <begin position="264"/>
        <end position="412"/>
    </location>
</feature>
<comment type="caution">
    <text evidence="3">The sequence shown here is derived from an EMBL/GenBank/DDBJ whole genome shotgun (WGS) entry which is preliminary data.</text>
</comment>
<feature type="signal peptide" evidence="2">
    <location>
        <begin position="1"/>
        <end position="34"/>
    </location>
</feature>
<dbReference type="PANTHER" id="PTHR46389">
    <property type="entry name" value="POLYCOMB GROUP PROTEIN PC"/>
    <property type="match status" value="1"/>
</dbReference>
<dbReference type="PANTHER" id="PTHR46389:SF4">
    <property type="entry name" value="CHROMOBOX PROTEIN HOMOLOG 6"/>
    <property type="match status" value="1"/>
</dbReference>
<feature type="region of interest" description="Disordered" evidence="1">
    <location>
        <begin position="198"/>
        <end position="228"/>
    </location>
</feature>
<dbReference type="GO" id="GO:0003682">
    <property type="term" value="F:chromatin binding"/>
    <property type="evidence" value="ECO:0007669"/>
    <property type="project" value="TreeGrafter"/>
</dbReference>
<evidence type="ECO:0008006" key="5">
    <source>
        <dbReference type="Google" id="ProtNLM"/>
    </source>
</evidence>
<reference evidence="3 4" key="1">
    <citation type="submission" date="2020-03" db="EMBL/GenBank/DDBJ databases">
        <title>Dissostichus mawsoni Genome sequencing and assembly.</title>
        <authorList>
            <person name="Park H."/>
        </authorList>
    </citation>
    <scope>NUCLEOTIDE SEQUENCE [LARGE SCALE GENOMIC DNA]</scope>
    <source>
        <strain evidence="3">DM0001</strain>
        <tissue evidence="3">Muscle</tissue>
    </source>
</reference>
<feature type="non-terminal residue" evidence="3">
    <location>
        <position position="1"/>
    </location>
</feature>
<evidence type="ECO:0000313" key="4">
    <source>
        <dbReference type="Proteomes" id="UP000518266"/>
    </source>
</evidence>
<feature type="compositionally biased region" description="Polar residues" evidence="1">
    <location>
        <begin position="438"/>
        <end position="447"/>
    </location>
</feature>
<dbReference type="InterPro" id="IPR033773">
    <property type="entry name" value="CBX7_C"/>
</dbReference>
<feature type="compositionally biased region" description="Basic and acidic residues" evidence="1">
    <location>
        <begin position="207"/>
        <end position="219"/>
    </location>
</feature>
<gene>
    <name evidence="3" type="ORF">F7725_006272</name>
</gene>
<feature type="chain" id="PRO_5029554702" description="Chromo domain-containing protein" evidence="2">
    <location>
        <begin position="35"/>
        <end position="553"/>
    </location>
</feature>
<feature type="region of interest" description="Disordered" evidence="1">
    <location>
        <begin position="35"/>
        <end position="60"/>
    </location>
</feature>
<feature type="compositionally biased region" description="Polar residues" evidence="1">
    <location>
        <begin position="281"/>
        <end position="296"/>
    </location>
</feature>
<dbReference type="Pfam" id="PF17218">
    <property type="entry name" value="CBX7_C"/>
    <property type="match status" value="1"/>
</dbReference>
<feature type="compositionally biased region" description="Low complexity" evidence="1">
    <location>
        <begin position="535"/>
        <end position="553"/>
    </location>
</feature>
<dbReference type="Gene3D" id="2.40.50.40">
    <property type="match status" value="1"/>
</dbReference>
<keyword evidence="4" id="KW-1185">Reference proteome</keyword>
<keyword evidence="2" id="KW-0732">Signal</keyword>
<sequence>MAPLRHNTTASETMTFLVFVLVVVVVLTVDDGEGQDAPGAGSCHPVEELSGGPRLPLQSDQHLDQNQTFDPAAVQTQQPVFGLDEEGGRAAGGGRVAALHPYTTQHVQQDLSIRTFMLTRVVVDLHVRPEHDQSFDQLHVIHLRNTATHRVQRHGLVWSRLTKMCSAVFPCWPFRLALAPCVSSTMAAPKRPLLKNLPSSSVVGQRDIPDPVGVREESRHRGHGVQQTAQKLHRWAMKHSTWEPEENILDDRLILGFERKEREREILGPKKRGPKPKKQSMKANAQTGGSRASNSRPPAARSTPGRANPSSSSSSSSSPHPPSSSLAPSPKLSSLATTHKLKKDIHRCHRMSRRPLPRPDPSAGSFPGQTSKIHVSPFSETVRILNRRVKPRENIPSRNRIIGKKAEGPYRPFHSPLKMLGFPMYGKPFGLQCGGPVTFSSAQYNSAPSQHNSSPSPYNYSPPSITPPPPVQKENPQQESLSLLPAKLQIGASSSSSVKDQEDETPKEPQVAEGNPNWHPEMAPSCKDVVVTDVTSNLLSPSPLKSSPPKTPP</sequence>
<dbReference type="OrthoDB" id="1918685at2759"/>
<feature type="compositionally biased region" description="Basic residues" evidence="1">
    <location>
        <begin position="269"/>
        <end position="280"/>
    </location>
</feature>
<accession>A0A7J5YWP0</accession>